<keyword evidence="7 9" id="KW-0472">Membrane</keyword>
<evidence type="ECO:0000256" key="4">
    <source>
        <dbReference type="ARBA" id="ARBA00022519"/>
    </source>
</evidence>
<dbReference type="PANTHER" id="PTHR35011">
    <property type="entry name" value="2,3-DIKETO-L-GULONATE TRAP TRANSPORTER SMALL PERMEASE PROTEIN YIAM"/>
    <property type="match status" value="1"/>
</dbReference>
<dbReference type="InterPro" id="IPR055348">
    <property type="entry name" value="DctQ"/>
</dbReference>
<dbReference type="GO" id="GO:0005886">
    <property type="term" value="C:plasma membrane"/>
    <property type="evidence" value="ECO:0007669"/>
    <property type="project" value="UniProtKB-SubCell"/>
</dbReference>
<feature type="transmembrane region" description="Helical" evidence="9">
    <location>
        <begin position="83"/>
        <end position="104"/>
    </location>
</feature>
<comment type="subunit">
    <text evidence="9">The complex comprises the extracytoplasmic solute receptor protein and the two transmembrane proteins.</text>
</comment>
<comment type="similarity">
    <text evidence="8 9">Belongs to the TRAP transporter small permease family.</text>
</comment>
<evidence type="ECO:0000256" key="8">
    <source>
        <dbReference type="ARBA" id="ARBA00038436"/>
    </source>
</evidence>
<evidence type="ECO:0000256" key="1">
    <source>
        <dbReference type="ARBA" id="ARBA00004429"/>
    </source>
</evidence>
<evidence type="ECO:0000259" key="10">
    <source>
        <dbReference type="Pfam" id="PF04290"/>
    </source>
</evidence>
<feature type="transmembrane region" description="Helical" evidence="9">
    <location>
        <begin position="12"/>
        <end position="34"/>
    </location>
</feature>
<evidence type="ECO:0000256" key="2">
    <source>
        <dbReference type="ARBA" id="ARBA00022448"/>
    </source>
</evidence>
<keyword evidence="5 9" id="KW-0812">Transmembrane</keyword>
<keyword evidence="2 9" id="KW-0813">Transport</keyword>
<dbReference type="AlphaFoldDB" id="A0A2G8QWH5"/>
<feature type="transmembrane region" description="Helical" evidence="9">
    <location>
        <begin position="130"/>
        <end position="148"/>
    </location>
</feature>
<evidence type="ECO:0000256" key="3">
    <source>
        <dbReference type="ARBA" id="ARBA00022475"/>
    </source>
</evidence>
<reference evidence="11 12" key="1">
    <citation type="submission" date="2013-09" db="EMBL/GenBank/DDBJ databases">
        <title>Genome sequencing of Phaeobacter antarcticus sp. nov. SM1211.</title>
        <authorList>
            <person name="Zhang X.-Y."/>
            <person name="Liu C."/>
            <person name="Chen X.-L."/>
            <person name="Xie B.-B."/>
            <person name="Qin Q.-L."/>
            <person name="Rong J.-C."/>
            <person name="Zhang Y.-Z."/>
        </authorList>
    </citation>
    <scope>NUCLEOTIDE SEQUENCE [LARGE SCALE GENOMIC DNA]</scope>
    <source>
        <strain evidence="11 12">SM1211</strain>
    </source>
</reference>
<dbReference type="InterPro" id="IPR007387">
    <property type="entry name" value="TRAP_DctQ"/>
</dbReference>
<keyword evidence="12" id="KW-1185">Reference proteome</keyword>
<evidence type="ECO:0000256" key="9">
    <source>
        <dbReference type="RuleBase" id="RU369079"/>
    </source>
</evidence>
<evidence type="ECO:0000313" key="12">
    <source>
        <dbReference type="Proteomes" id="UP000231259"/>
    </source>
</evidence>
<protein>
    <recommendedName>
        <fullName evidence="9">TRAP transporter small permease protein</fullName>
    </recommendedName>
</protein>
<evidence type="ECO:0000256" key="7">
    <source>
        <dbReference type="ARBA" id="ARBA00023136"/>
    </source>
</evidence>
<evidence type="ECO:0000256" key="6">
    <source>
        <dbReference type="ARBA" id="ARBA00022989"/>
    </source>
</evidence>
<dbReference type="GO" id="GO:0015740">
    <property type="term" value="P:C4-dicarboxylate transport"/>
    <property type="evidence" value="ECO:0007669"/>
    <property type="project" value="TreeGrafter"/>
</dbReference>
<proteinExistence type="inferred from homology"/>
<dbReference type="OrthoDB" id="6385730at2"/>
<comment type="caution">
    <text evidence="11">The sequence shown here is derived from an EMBL/GenBank/DDBJ whole genome shotgun (WGS) entry which is preliminary data.</text>
</comment>
<comment type="function">
    <text evidence="9">Part of the tripartite ATP-independent periplasmic (TRAP) transport system.</text>
</comment>
<evidence type="ECO:0000256" key="5">
    <source>
        <dbReference type="ARBA" id="ARBA00022692"/>
    </source>
</evidence>
<sequence length="169" mass="18312">MLRRIEQFLLDLAVVAVIGLGVLITTTVLLRVFLNSGVPDAIVMVRELMVAAIVLPLAVTTAQRSHIAVEFISNRLSEGGQKTLVVLGSVFGLLALAPLIYAGWREAAHAMSSGSFFFGELMLPKWPGRVIFLIGMSFCWLRLLLMVVGDVQAMRRGAPLAETAYGKEG</sequence>
<dbReference type="Pfam" id="PF04290">
    <property type="entry name" value="DctQ"/>
    <property type="match status" value="1"/>
</dbReference>
<name>A0A2G8QWH5_9RHOB</name>
<keyword evidence="3" id="KW-1003">Cell membrane</keyword>
<evidence type="ECO:0000313" key="11">
    <source>
        <dbReference type="EMBL" id="PIL13629.1"/>
    </source>
</evidence>
<dbReference type="EMBL" id="AWWI01000182">
    <property type="protein sequence ID" value="PIL13629.1"/>
    <property type="molecule type" value="Genomic_DNA"/>
</dbReference>
<keyword evidence="4 9" id="KW-0997">Cell inner membrane</keyword>
<feature type="transmembrane region" description="Helical" evidence="9">
    <location>
        <begin position="40"/>
        <end position="62"/>
    </location>
</feature>
<dbReference type="Proteomes" id="UP000231259">
    <property type="component" value="Unassembled WGS sequence"/>
</dbReference>
<dbReference type="GO" id="GO:0022857">
    <property type="term" value="F:transmembrane transporter activity"/>
    <property type="evidence" value="ECO:0007669"/>
    <property type="project" value="UniProtKB-UniRule"/>
</dbReference>
<organism evidence="11 12">
    <name type="scientific">Puniceibacterium antarcticum</name>
    <dbReference type="NCBI Taxonomy" id="1206336"/>
    <lineage>
        <taxon>Bacteria</taxon>
        <taxon>Pseudomonadati</taxon>
        <taxon>Pseudomonadota</taxon>
        <taxon>Alphaproteobacteria</taxon>
        <taxon>Rhodobacterales</taxon>
        <taxon>Paracoccaceae</taxon>
        <taxon>Puniceibacterium</taxon>
    </lineage>
</organism>
<gene>
    <name evidence="11" type="ORF">P775_27085</name>
</gene>
<comment type="subcellular location">
    <subcellularLocation>
        <location evidence="1 9">Cell inner membrane</location>
        <topology evidence="1 9">Multi-pass membrane protein</topology>
    </subcellularLocation>
</comment>
<dbReference type="RefSeq" id="WP_099913676.1">
    <property type="nucleotide sequence ID" value="NZ_AWWI01000182.1"/>
</dbReference>
<feature type="domain" description="Tripartite ATP-independent periplasmic transporters DctQ component" evidence="10">
    <location>
        <begin position="22"/>
        <end position="152"/>
    </location>
</feature>
<keyword evidence="6 9" id="KW-1133">Transmembrane helix</keyword>
<dbReference type="PANTHER" id="PTHR35011:SF10">
    <property type="entry name" value="TRAP TRANSPORTER SMALL PERMEASE PROTEIN"/>
    <property type="match status" value="1"/>
</dbReference>
<accession>A0A2G8QWH5</accession>